<evidence type="ECO:0000313" key="10">
    <source>
        <dbReference type="Proteomes" id="UP000821866"/>
    </source>
</evidence>
<dbReference type="PANTHER" id="PTHR47972">
    <property type="entry name" value="KINESIN-LIKE PROTEIN KLP-3"/>
    <property type="match status" value="1"/>
</dbReference>
<comment type="similarity">
    <text evidence="7">Belongs to the TRAFAC class myosin-kinesin ATPase superfamily. Kinesin family.</text>
</comment>
<dbReference type="GO" id="GO:0005524">
    <property type="term" value="F:ATP binding"/>
    <property type="evidence" value="ECO:0007669"/>
    <property type="project" value="UniProtKB-UniRule"/>
</dbReference>
<evidence type="ECO:0000256" key="5">
    <source>
        <dbReference type="ARBA" id="ARBA00023175"/>
    </source>
</evidence>
<comment type="subcellular location">
    <subcellularLocation>
        <location evidence="1">Cytoplasm</location>
        <location evidence="1">Cytoskeleton</location>
    </subcellularLocation>
</comment>
<comment type="caution">
    <text evidence="9">The sequence shown here is derived from an EMBL/GenBank/DDBJ whole genome shotgun (WGS) entry which is preliminary data.</text>
</comment>
<dbReference type="AlphaFoldDB" id="A0A9J6CXA2"/>
<reference evidence="9" key="2">
    <citation type="submission" date="2021-09" db="EMBL/GenBank/DDBJ databases">
        <authorList>
            <person name="Jia N."/>
            <person name="Wang J."/>
            <person name="Shi W."/>
            <person name="Du L."/>
            <person name="Sun Y."/>
            <person name="Zhan W."/>
            <person name="Jiang J."/>
            <person name="Wang Q."/>
            <person name="Zhang B."/>
            <person name="Ji P."/>
            <person name="Sakyi L.B."/>
            <person name="Cui X."/>
            <person name="Yuan T."/>
            <person name="Jiang B."/>
            <person name="Yang W."/>
            <person name="Lam T.T.-Y."/>
            <person name="Chang Q."/>
            <person name="Ding S."/>
            <person name="Wang X."/>
            <person name="Zhu J."/>
            <person name="Ruan X."/>
            <person name="Zhao L."/>
            <person name="Wei J."/>
            <person name="Que T."/>
            <person name="Du C."/>
            <person name="Cheng J."/>
            <person name="Dai P."/>
            <person name="Han X."/>
            <person name="Huang E."/>
            <person name="Gao Y."/>
            <person name="Liu J."/>
            <person name="Shao H."/>
            <person name="Ye R."/>
            <person name="Li L."/>
            <person name="Wei W."/>
            <person name="Wang X."/>
            <person name="Wang C."/>
            <person name="Huo Q."/>
            <person name="Li W."/>
            <person name="Guo W."/>
            <person name="Chen H."/>
            <person name="Chen S."/>
            <person name="Zhou L."/>
            <person name="Zhou L."/>
            <person name="Ni X."/>
            <person name="Tian J."/>
            <person name="Zhou Y."/>
            <person name="Sheng Y."/>
            <person name="Liu T."/>
            <person name="Pan Y."/>
            <person name="Xia L."/>
            <person name="Li J."/>
            <person name="Zhao F."/>
            <person name="Cao W."/>
        </authorList>
    </citation>
    <scope>NUCLEOTIDE SEQUENCE</scope>
    <source>
        <strain evidence="9">Rmic-2018</strain>
        <tissue evidence="9">Larvae</tissue>
    </source>
</reference>
<accession>A0A9J6CXA2</accession>
<keyword evidence="4 7" id="KW-0067">ATP-binding</keyword>
<dbReference type="Proteomes" id="UP000821866">
    <property type="component" value="Unassembled WGS sequence"/>
</dbReference>
<name>A0A9J6CXA2_RHIMP</name>
<feature type="domain" description="Kinesin motor" evidence="8">
    <location>
        <begin position="1"/>
        <end position="357"/>
    </location>
</feature>
<evidence type="ECO:0000256" key="2">
    <source>
        <dbReference type="ARBA" id="ARBA00022701"/>
    </source>
</evidence>
<dbReference type="Gene3D" id="3.40.850.10">
    <property type="entry name" value="Kinesin motor domain"/>
    <property type="match status" value="1"/>
</dbReference>
<dbReference type="SMART" id="SM00129">
    <property type="entry name" value="KISc"/>
    <property type="match status" value="1"/>
</dbReference>
<evidence type="ECO:0000256" key="7">
    <source>
        <dbReference type="PROSITE-ProRule" id="PRU00283"/>
    </source>
</evidence>
<dbReference type="PRINTS" id="PR00380">
    <property type="entry name" value="KINESINHEAVY"/>
</dbReference>
<keyword evidence="6" id="KW-0963">Cytoplasm</keyword>
<dbReference type="GO" id="GO:0008017">
    <property type="term" value="F:microtubule binding"/>
    <property type="evidence" value="ECO:0007669"/>
    <property type="project" value="InterPro"/>
</dbReference>
<dbReference type="InterPro" id="IPR027640">
    <property type="entry name" value="Kinesin-like_fam"/>
</dbReference>
<dbReference type="InterPro" id="IPR001752">
    <property type="entry name" value="Kinesin_motor_dom"/>
</dbReference>
<keyword evidence="10" id="KW-1185">Reference proteome</keyword>
<dbReference type="VEuPathDB" id="VectorBase:LOC119186034"/>
<proteinExistence type="inferred from homology"/>
<reference evidence="9" key="1">
    <citation type="journal article" date="2020" name="Cell">
        <title>Large-Scale Comparative Analyses of Tick Genomes Elucidate Their Genetic Diversity and Vector Capacities.</title>
        <authorList>
            <consortium name="Tick Genome and Microbiome Consortium (TIGMIC)"/>
            <person name="Jia N."/>
            <person name="Wang J."/>
            <person name="Shi W."/>
            <person name="Du L."/>
            <person name="Sun Y."/>
            <person name="Zhan W."/>
            <person name="Jiang J.F."/>
            <person name="Wang Q."/>
            <person name="Zhang B."/>
            <person name="Ji P."/>
            <person name="Bell-Sakyi L."/>
            <person name="Cui X.M."/>
            <person name="Yuan T.T."/>
            <person name="Jiang B.G."/>
            <person name="Yang W.F."/>
            <person name="Lam T.T."/>
            <person name="Chang Q.C."/>
            <person name="Ding S.J."/>
            <person name="Wang X.J."/>
            <person name="Zhu J.G."/>
            <person name="Ruan X.D."/>
            <person name="Zhao L."/>
            <person name="Wei J.T."/>
            <person name="Ye R.Z."/>
            <person name="Que T.C."/>
            <person name="Du C.H."/>
            <person name="Zhou Y.H."/>
            <person name="Cheng J.X."/>
            <person name="Dai P.F."/>
            <person name="Guo W.B."/>
            <person name="Han X.H."/>
            <person name="Huang E.J."/>
            <person name="Li L.F."/>
            <person name="Wei W."/>
            <person name="Gao Y.C."/>
            <person name="Liu J.Z."/>
            <person name="Shao H.Z."/>
            <person name="Wang X."/>
            <person name="Wang C.C."/>
            <person name="Yang T.C."/>
            <person name="Huo Q.B."/>
            <person name="Li W."/>
            <person name="Chen H.Y."/>
            <person name="Chen S.E."/>
            <person name="Zhou L.G."/>
            <person name="Ni X.B."/>
            <person name="Tian J.H."/>
            <person name="Sheng Y."/>
            <person name="Liu T."/>
            <person name="Pan Y.S."/>
            <person name="Xia L.Y."/>
            <person name="Li J."/>
            <person name="Zhao F."/>
            <person name="Cao W.C."/>
        </authorList>
    </citation>
    <scope>NUCLEOTIDE SEQUENCE</scope>
    <source>
        <strain evidence="9">Rmic-2018</strain>
    </source>
</reference>
<dbReference type="GO" id="GO:0007018">
    <property type="term" value="P:microtubule-based movement"/>
    <property type="evidence" value="ECO:0007669"/>
    <property type="project" value="InterPro"/>
</dbReference>
<gene>
    <name evidence="9" type="ORF">HPB51_028326</name>
</gene>
<evidence type="ECO:0000313" key="9">
    <source>
        <dbReference type="EMBL" id="KAH7950639.1"/>
    </source>
</evidence>
<protein>
    <recommendedName>
        <fullName evidence="8">Kinesin motor domain-containing protein</fullName>
    </recommendedName>
</protein>
<dbReference type="PROSITE" id="PS50067">
    <property type="entry name" value="KINESIN_MOTOR_2"/>
    <property type="match status" value="1"/>
</dbReference>
<keyword evidence="5 7" id="KW-0505">Motor protein</keyword>
<evidence type="ECO:0000256" key="3">
    <source>
        <dbReference type="ARBA" id="ARBA00022741"/>
    </source>
</evidence>
<keyword evidence="2" id="KW-0493">Microtubule</keyword>
<organism evidence="9 10">
    <name type="scientific">Rhipicephalus microplus</name>
    <name type="common">Cattle tick</name>
    <name type="synonym">Boophilus microplus</name>
    <dbReference type="NCBI Taxonomy" id="6941"/>
    <lineage>
        <taxon>Eukaryota</taxon>
        <taxon>Metazoa</taxon>
        <taxon>Ecdysozoa</taxon>
        <taxon>Arthropoda</taxon>
        <taxon>Chelicerata</taxon>
        <taxon>Arachnida</taxon>
        <taxon>Acari</taxon>
        <taxon>Parasitiformes</taxon>
        <taxon>Ixodida</taxon>
        <taxon>Ixodoidea</taxon>
        <taxon>Ixodidae</taxon>
        <taxon>Rhipicephalinae</taxon>
        <taxon>Rhipicephalus</taxon>
        <taxon>Boophilus</taxon>
    </lineage>
</organism>
<dbReference type="SUPFAM" id="SSF52540">
    <property type="entry name" value="P-loop containing nucleoside triphosphate hydrolases"/>
    <property type="match status" value="1"/>
</dbReference>
<dbReference type="InterPro" id="IPR036961">
    <property type="entry name" value="Kinesin_motor_dom_sf"/>
</dbReference>
<dbReference type="GO" id="GO:0005874">
    <property type="term" value="C:microtubule"/>
    <property type="evidence" value="ECO:0007669"/>
    <property type="project" value="UniProtKB-KW"/>
</dbReference>
<dbReference type="GO" id="GO:0003777">
    <property type="term" value="F:microtubule motor activity"/>
    <property type="evidence" value="ECO:0007669"/>
    <property type="project" value="InterPro"/>
</dbReference>
<feature type="binding site" evidence="7">
    <location>
        <begin position="89"/>
        <end position="96"/>
    </location>
    <ligand>
        <name>ATP</name>
        <dbReference type="ChEBI" id="CHEBI:30616"/>
    </ligand>
</feature>
<dbReference type="InterPro" id="IPR027417">
    <property type="entry name" value="P-loop_NTPase"/>
</dbReference>
<evidence type="ECO:0000256" key="1">
    <source>
        <dbReference type="ARBA" id="ARBA00004245"/>
    </source>
</evidence>
<evidence type="ECO:0000256" key="6">
    <source>
        <dbReference type="ARBA" id="ARBA00023212"/>
    </source>
</evidence>
<dbReference type="EMBL" id="JABSTU010005018">
    <property type="protein sequence ID" value="KAH7950639.1"/>
    <property type="molecule type" value="Genomic_DNA"/>
</dbReference>
<dbReference type="PANTHER" id="PTHR47972:SF45">
    <property type="entry name" value="PROTEIN CLARET SEGREGATIONAL"/>
    <property type="match status" value="1"/>
</dbReference>
<dbReference type="Pfam" id="PF00225">
    <property type="entry name" value="Kinesin"/>
    <property type="match status" value="1"/>
</dbReference>
<evidence type="ECO:0000259" key="8">
    <source>
        <dbReference type="PROSITE" id="PS50067"/>
    </source>
</evidence>
<keyword evidence="6" id="KW-0206">Cytoskeleton</keyword>
<keyword evidence="3 7" id="KW-0547">Nucleotide-binding</keyword>
<evidence type="ECO:0000256" key="4">
    <source>
        <dbReference type="ARBA" id="ARBA00022840"/>
    </source>
</evidence>
<sequence length="382" mass="42597">MGAIVIRLQMSRGIRVNFGGSLALEEKKPSSRRIWRPALVVTQRQKTELSFRFDRVFPGVASQAEVFAEVSQLVRSALDGYHVCIFAYGQTGAGKTHTMEGPAGELALQDERRGLIPRALHQVFDEAHKQPHWTYEMVASFIEVYNETLRDLLVPPGQAPPSAPLQLKLARKDGPVRVANLTEVPVTSAQQISELLQCARKNRAVAATKCNERSSRSHSVFRLDICGHNSHTGVGCRGRRNLVDLAGSERLSESQSEGPACARHRISIARLPTSAMSSLHSQTGGSPWQEFQLKVLCLARAPQDDHVLYRNSKLTHLLTDSLGGNSKTLMLLNISPREENISETANSLRFATQVNIDHFWTKEFRHHFPYNHSLSSPYHRSV</sequence>